<evidence type="ECO:0000313" key="3">
    <source>
        <dbReference type="Proteomes" id="UP001139028"/>
    </source>
</evidence>
<comment type="similarity">
    <text evidence="1">Belongs to the HupF/HypC family.</text>
</comment>
<dbReference type="GO" id="GO:0005506">
    <property type="term" value="F:iron ion binding"/>
    <property type="evidence" value="ECO:0007669"/>
    <property type="project" value="TreeGrafter"/>
</dbReference>
<dbReference type="EMBL" id="JALBWM010000105">
    <property type="protein sequence ID" value="MCO1336105.1"/>
    <property type="molecule type" value="Genomic_DNA"/>
</dbReference>
<dbReference type="PANTHER" id="PTHR35177:SF2">
    <property type="entry name" value="HYDROGENASE MATURATION FACTOR HYBG"/>
    <property type="match status" value="1"/>
</dbReference>
<dbReference type="NCBIfam" id="TIGR00074">
    <property type="entry name" value="hypC_hupF"/>
    <property type="match status" value="1"/>
</dbReference>
<dbReference type="InterPro" id="IPR001109">
    <property type="entry name" value="Hydrogenase_HupF/HypC"/>
</dbReference>
<proteinExistence type="inferred from homology"/>
<evidence type="ECO:0000313" key="2">
    <source>
        <dbReference type="EMBL" id="MCO1336105.1"/>
    </source>
</evidence>
<dbReference type="InterPro" id="IPR019812">
    <property type="entry name" value="Hydgase_assmbl_chp_CS"/>
</dbReference>
<organism evidence="2 3">
    <name type="scientific">Microbulbifer okhotskensis</name>
    <dbReference type="NCBI Taxonomy" id="2926617"/>
    <lineage>
        <taxon>Bacteria</taxon>
        <taxon>Pseudomonadati</taxon>
        <taxon>Pseudomonadota</taxon>
        <taxon>Gammaproteobacteria</taxon>
        <taxon>Cellvibrionales</taxon>
        <taxon>Microbulbiferaceae</taxon>
        <taxon>Microbulbifer</taxon>
    </lineage>
</organism>
<dbReference type="AlphaFoldDB" id="A0A9X2J7T1"/>
<dbReference type="RefSeq" id="WP_252471497.1">
    <property type="nucleotide sequence ID" value="NZ_JALBWM010000105.1"/>
</dbReference>
<dbReference type="Gene3D" id="2.30.30.140">
    <property type="match status" value="1"/>
</dbReference>
<gene>
    <name evidence="2" type="ORF">MO867_17375</name>
</gene>
<dbReference type="GO" id="GO:1902670">
    <property type="term" value="F:carbon dioxide binding"/>
    <property type="evidence" value="ECO:0007669"/>
    <property type="project" value="TreeGrafter"/>
</dbReference>
<dbReference type="SUPFAM" id="SSF159127">
    <property type="entry name" value="HupF/HypC-like"/>
    <property type="match status" value="1"/>
</dbReference>
<accession>A0A9X2J7T1</accession>
<reference evidence="2" key="1">
    <citation type="journal article" date="2022" name="Arch. Microbiol.">
        <title>Microbulbifer okhotskensis sp. nov., isolated from a deep bottom sediment of the Okhotsk Sea.</title>
        <authorList>
            <person name="Romanenko L."/>
            <person name="Kurilenko V."/>
            <person name="Otstavnykh N."/>
            <person name="Velansky P."/>
            <person name="Isaeva M."/>
            <person name="Mikhailov V."/>
        </authorList>
    </citation>
    <scope>NUCLEOTIDE SEQUENCE</scope>
    <source>
        <strain evidence="2">OS29</strain>
    </source>
</reference>
<sequence length="74" mass="7859">MCLGIPGKIETIHSASEYERSGKVSFGGISKEVNLSLVPEAGVGDYVIVHVGIAISTIRKEEASKVFKLLKTLG</sequence>
<keyword evidence="3" id="KW-1185">Reference proteome</keyword>
<evidence type="ECO:0000256" key="1">
    <source>
        <dbReference type="ARBA" id="ARBA00006018"/>
    </source>
</evidence>
<name>A0A9X2J7T1_9GAMM</name>
<dbReference type="Pfam" id="PF01455">
    <property type="entry name" value="HupF_HypC"/>
    <property type="match status" value="1"/>
</dbReference>
<dbReference type="GO" id="GO:0051604">
    <property type="term" value="P:protein maturation"/>
    <property type="evidence" value="ECO:0007669"/>
    <property type="project" value="TreeGrafter"/>
</dbReference>
<dbReference type="PROSITE" id="PS01097">
    <property type="entry name" value="HUPF_HYPC"/>
    <property type="match status" value="1"/>
</dbReference>
<protein>
    <submittedName>
        <fullName evidence="2">HypC/HybG/HupF family hydrogenase formation chaperone</fullName>
    </submittedName>
</protein>
<comment type="caution">
    <text evidence="2">The sequence shown here is derived from an EMBL/GenBank/DDBJ whole genome shotgun (WGS) entry which is preliminary data.</text>
</comment>
<dbReference type="Proteomes" id="UP001139028">
    <property type="component" value="Unassembled WGS sequence"/>
</dbReference>
<dbReference type="PANTHER" id="PTHR35177">
    <property type="entry name" value="HYDROGENASE MATURATION FACTOR HYBG"/>
    <property type="match status" value="1"/>
</dbReference>
<dbReference type="PRINTS" id="PR00445">
    <property type="entry name" value="HUPFHYPC"/>
</dbReference>